<evidence type="ECO:0000256" key="2">
    <source>
        <dbReference type="ARBA" id="ARBA00004302"/>
    </source>
</evidence>
<evidence type="ECO:0000256" key="22">
    <source>
        <dbReference type="SAM" id="SignalP"/>
    </source>
</evidence>
<proteinExistence type="predicted"/>
<dbReference type="Gene3D" id="1.20.920.30">
    <property type="match status" value="1"/>
</dbReference>
<feature type="domain" description="Laminin EGF-like" evidence="23">
    <location>
        <begin position="1042"/>
        <end position="1092"/>
    </location>
</feature>
<dbReference type="GO" id="GO:0030054">
    <property type="term" value="C:cell junction"/>
    <property type="evidence" value="ECO:0007669"/>
    <property type="project" value="UniProtKB-ARBA"/>
</dbReference>
<dbReference type="InterPro" id="IPR013015">
    <property type="entry name" value="Laminin_IV_B"/>
</dbReference>
<dbReference type="Gene3D" id="3.20.180.20">
    <property type="entry name" value="Dynein heavy chain, N-terminal domain 2"/>
    <property type="match status" value="1"/>
</dbReference>
<dbReference type="InterPro" id="IPR054354">
    <property type="entry name" value="DYNC2H1-like_lid"/>
</dbReference>
<keyword evidence="17" id="KW-0325">Glycoprotein</keyword>
<keyword evidence="13" id="KW-0130">Cell adhesion</keyword>
<dbReference type="SMART" id="SM00136">
    <property type="entry name" value="LamNT"/>
    <property type="match status" value="1"/>
</dbReference>
<dbReference type="InterPro" id="IPR043157">
    <property type="entry name" value="Dynein_AAA1S"/>
</dbReference>
<dbReference type="PROSITE" id="PS50027">
    <property type="entry name" value="EGF_LAM_2"/>
    <property type="match status" value="9"/>
</dbReference>
<feature type="domain" description="Laminin EGF-like" evidence="23">
    <location>
        <begin position="470"/>
        <end position="520"/>
    </location>
</feature>
<dbReference type="GO" id="GO:0005938">
    <property type="term" value="C:cell cortex"/>
    <property type="evidence" value="ECO:0007669"/>
    <property type="project" value="UniProtKB-ARBA"/>
</dbReference>
<dbReference type="Gene3D" id="1.10.8.710">
    <property type="match status" value="1"/>
</dbReference>
<dbReference type="Gene3D" id="1.20.140.100">
    <property type="entry name" value="Dynein heavy chain, N-terminal domain 2"/>
    <property type="match status" value="1"/>
</dbReference>
<dbReference type="Gene3D" id="3.40.50.300">
    <property type="entry name" value="P-loop containing nucleotide triphosphate hydrolases"/>
    <property type="match status" value="4"/>
</dbReference>
<dbReference type="Pfam" id="PF12781">
    <property type="entry name" value="AAA_9"/>
    <property type="match status" value="1"/>
</dbReference>
<dbReference type="FunFam" id="3.40.50.300:FF:000996">
    <property type="entry name" value="Cytoplasmic dynein heavy chain"/>
    <property type="match status" value="1"/>
</dbReference>
<feature type="disulfide bond" evidence="20">
    <location>
        <begin position="440"/>
        <end position="449"/>
    </location>
</feature>
<dbReference type="FunFam" id="2.10.25.10:FF:000145">
    <property type="entry name" value="Laminin subunit beta 1"/>
    <property type="match status" value="1"/>
</dbReference>
<dbReference type="SMART" id="SM00181">
    <property type="entry name" value="EGF"/>
    <property type="match status" value="7"/>
</dbReference>
<evidence type="ECO:0000256" key="10">
    <source>
        <dbReference type="ARBA" id="ARBA00022741"/>
    </source>
</evidence>
<dbReference type="Gene3D" id="1.20.58.1120">
    <property type="match status" value="1"/>
</dbReference>
<evidence type="ECO:0000256" key="18">
    <source>
        <dbReference type="ARBA" id="ARBA00023212"/>
    </source>
</evidence>
<dbReference type="STRING" id="76193.A0A194RHE9"/>
<keyword evidence="12" id="KW-0084">Basement membrane</keyword>
<feature type="disulfide bond" evidence="20">
    <location>
        <begin position="1095"/>
        <end position="1112"/>
    </location>
</feature>
<dbReference type="InterPro" id="IPR013602">
    <property type="entry name" value="Dynein_heavy_linker"/>
</dbReference>
<dbReference type="Proteomes" id="UP000053240">
    <property type="component" value="Unassembled WGS sequence"/>
</dbReference>
<dbReference type="PROSITE" id="PS51117">
    <property type="entry name" value="LAMININ_NTER"/>
    <property type="match status" value="1"/>
</dbReference>
<feature type="disulfide bond" evidence="20">
    <location>
        <begin position="856"/>
        <end position="865"/>
    </location>
</feature>
<keyword evidence="5" id="KW-0964">Secreted</keyword>
<feature type="disulfide bond" evidence="20">
    <location>
        <begin position="1162"/>
        <end position="1171"/>
    </location>
</feature>
<dbReference type="SUPFAM" id="SSF52540">
    <property type="entry name" value="P-loop containing nucleoside triphosphate hydrolases"/>
    <property type="match status" value="3"/>
</dbReference>
<dbReference type="Gene3D" id="2.170.300.10">
    <property type="entry name" value="Tie2 ligand-binding domain superfamily"/>
    <property type="match status" value="1"/>
</dbReference>
<keyword evidence="14 21" id="KW-0175">Coiled coil</keyword>
<keyword evidence="11" id="KW-0067">ATP-binding</keyword>
<feature type="coiled-coil region" evidence="21">
    <location>
        <begin position="3412"/>
        <end position="3488"/>
    </location>
</feature>
<evidence type="ECO:0000256" key="9">
    <source>
        <dbReference type="ARBA" id="ARBA00022737"/>
    </source>
</evidence>
<feature type="disulfide bond" evidence="20">
    <location>
        <begin position="787"/>
        <end position="799"/>
    </location>
</feature>
<dbReference type="Gene3D" id="2.60.120.260">
    <property type="entry name" value="Galactose-binding domain-like"/>
    <property type="match status" value="1"/>
</dbReference>
<dbReference type="PRINTS" id="PR00011">
    <property type="entry name" value="EGFLAMININ"/>
</dbReference>
<dbReference type="InterPro" id="IPR041658">
    <property type="entry name" value="AAA_lid_11"/>
</dbReference>
<evidence type="ECO:0000256" key="5">
    <source>
        <dbReference type="ARBA" id="ARBA00022525"/>
    </source>
</evidence>
<dbReference type="InterPro" id="IPR024743">
    <property type="entry name" value="Dynein_HC_stalk"/>
</dbReference>
<dbReference type="InterPro" id="IPR043160">
    <property type="entry name" value="Dynein_C_barrel"/>
</dbReference>
<evidence type="ECO:0000256" key="7">
    <source>
        <dbReference type="ARBA" id="ARBA00022701"/>
    </source>
</evidence>
<dbReference type="InterPro" id="IPR002049">
    <property type="entry name" value="LE_dom"/>
</dbReference>
<gene>
    <name evidence="26" type="ORF">RR48_13720</name>
</gene>
<dbReference type="Pfam" id="PF00055">
    <property type="entry name" value="Laminin_N"/>
    <property type="match status" value="1"/>
</dbReference>
<dbReference type="InterPro" id="IPR027417">
    <property type="entry name" value="P-loop_NTPase"/>
</dbReference>
<dbReference type="InterPro" id="IPR000742">
    <property type="entry name" value="EGF"/>
</dbReference>
<dbReference type="FunFam" id="2.10.25.10:FF:000074">
    <property type="entry name" value="Laminin subunit alpha"/>
    <property type="match status" value="1"/>
</dbReference>
<evidence type="ECO:0000256" key="19">
    <source>
        <dbReference type="ARBA" id="ARBA00023292"/>
    </source>
</evidence>
<keyword evidence="8 22" id="KW-0732">Signal</keyword>
<feature type="coiled-coil region" evidence="21">
    <location>
        <begin position="1377"/>
        <end position="1404"/>
    </location>
</feature>
<feature type="disulfide bond" evidence="20">
    <location>
        <begin position="1065"/>
        <end position="1074"/>
    </location>
</feature>
<evidence type="ECO:0000256" key="16">
    <source>
        <dbReference type="ARBA" id="ARBA00023175"/>
    </source>
</evidence>
<feature type="domain" description="Laminin EGF-like" evidence="23">
    <location>
        <begin position="990"/>
        <end position="1041"/>
    </location>
</feature>
<dbReference type="Pfam" id="PF12774">
    <property type="entry name" value="AAA_6"/>
    <property type="match status" value="1"/>
</dbReference>
<sequence>MALRALFVAALLAGGGAVYNRERDRQRADPRLLDRACELSSCYPATGNLLIGRESRLSATSTCGLQRRERYCIVSYLDDRLRKERETCFTCDSTNKTIHKPDENHRIQNIIYKFYPGTRYRSWWQSENGKENVSIRLDMEAEFHLTHLIIQFKTFRPAAMLVERSFDFGKTWRVYRYFAHNCAESFPLVPRHSQRSLTEVVCDSRYSGVSPSTEGEVIFRVLPSNINVTNPYSEEVQNLLRMTNLRINFTKLHTLGDDHLDNRAEIKFKYYYAIYEMTVRGSCSCYGHASRCLPMPGVESKNNMVHGRCECTHNTRGLNCEYCEDFYNDLPWQPAVGRTSNACKRCTCNNHATTCHFDPAVYNKTGKISGGVCDNCQHNTMGVNCERCRPTFYKDPSLDIQNPDICKPCDCDPEGTTDREVLCDDETDPANNKTAGRCMCKKNIDGARCDRCKDGFWNFDPLNPEGCESCTCNNLGTVIERGCDPSTGNCFCKRHVTGRNCDQCLPEFYGLSDSDDGCLPCDCDVGGSIDKDCDVITGQCKCRPNVSGRRCDTPIQNFFVGALDSIVIEAESSQCDSQIDDNAIQSQLCHVVIRENFPDGRKETWTGPGFMKIPESSTLVFKINNLKTSMNYNVLIRYEPQAPMNWEEATIYVRRLTPIDPDSPCANVRPEDDTINTYLPATQRSVLVKPSICLEKDKETEIRIYLGRQDGHSFNTRASILIDSIALLPSVDDLPFLKNGSYMRDEFDRFNCGDSYYYDLNRENIPDVCKKYHASIGFYIRNGSESCQCDLTGSKSHQCDPYTGYCQCVENIVGARCDRCAPGTYGFSKFGCKRCDCNSIGSLDNFCDATSGQCKCRANTYGRACDLCQPGYFNFPNCQQCDCNGHAVECDDKTGACKECRDYTEGHRCERCVDGYYGDPRLGVDIPCRPCPCPGIKGDPNKSSHADRCELDPETKDVVCDCKEGYAGLLCDVCADNYYGDPVKGTCEKCECNENIDVTKPGNCDPYTGKCLQCLHNTAGEHCEICDEGYYGNALEKSCYKCNCSELGTNFTTGNCDRISGQCPCFKNVMGINCDQCTENHWRIALGTGCDPCECDPIGSVSPQCNPYIGNCDCKPGHGGRQCDQCQENHWGDPNIECHECECNLYGSVTQQCMRENGSCICKPGIGGYNCDICARGYLGDAPQCYACGECFDSWDRIIGDLRTQTEYAIGNASKIKILGATGAYTRDFEEMTKKLADVENTLQSAKQGQSTVKDLLSNITSLQNQLAQADKKVKESNDNLNDITSKINLGNVTLDGLKLSIEKLKTKTLDLGNNATKLQEANLEGALNLTREAKQRASKAADEAENVQTVIADTDRQLKNTDRLIELQYLNFNNTQSENDKKLNDLQEQLSNLESQIPKINEKMCGQESDSCDICGGAGCGKCGGISCDQGAITKAEQALDFANKTEYRIKDHELNAEDLFRSISQAKQDTIAVRSRAKSLLDEAKDFKISAERITNESQELTTELKEFLSNTSNTPADVRTLANDILNLSIRIEPKEITELSQRINTTVSQLTNIENIITETKPDLERAKALKTNATAVSNEANLTLGMANKVLEALDEAQAAQDAAENAIDKANNDIEAAKSDLIPIALETEQAQKKAKETMEEVEKLRLRLSDLQKNNLKIESDAEQVKEEANDVVNRAEGAEQKARELRQNFKQTNMSLAERANQTLNSREQAQLLLNRATKLASDTQMQLKLLTNMEELYNDHNEQLNTLEKEIGDLNTQMNYYLSEITKRWLYLEPILSNDDGELGARFRKVDQGFRQVARILDSDPRLSALLQSSRLQPTLDSISEQLNACQSALNQYIDEKRSIFPRLYFLSDDDLLELLGQARAGAEGREAVMQSHLKKLFPGITGVKLGPSGLSITALCSHYGETFQLDHPVDIDSPVEVWLKNLESEIRSSLQNLTLKCLVTGSTHAQDPFSLPTQILCLVQNIRFTEQAEKAITTKELHKLMTSVEKETASYAAAEIEDESEKEKRQAVILQCTHYMSVVRTLIDNNITSTNDWLWQKQLRFYLRDSKEIVAEMGLAKISYSYEYLGVNTGQFVRTQLADECFLILTQASYLGSMGNPFGPAGTGKTESVKALGGLVGRLVLVFNCDEAMDAECMGRLLTGLALSGAWGCFDEFNRLSCDTLAAVSHQLTSLLAAMQRDTDTQALLNGKYVKVSSWCGVAATMNPSGRGYGGRRALPAALCRVLRPVSMAQPRGDHLAAPLLAAHCLAHPHARAQDLHDVFTMASMLLSGQRHYDWGLRALKAAVGSCGAALGPLRHAPEPRQRAALRRLLRLNNISKLTSHDAQRFENILSMVFAGVPEEETTVDPIVDALSSAARDLGLIHNKDQIQKCIELYEQLQQRMGVAIVGPPGSGKSTIRRLLKAALSQQGQSIAEYMIYPKAMSRRWLLGHIEPDTRQWTDGVISTVALQLATQPHEVSSWVVCDGDVEPEWVEALNSVLDDNRLLTLPSGARVLLPHNAHFLFETHTLEHASPATVSRLGIILLSEEYSCAEEVLENWMRKTELESELGKLALPILYQAIKKSIGWFEKHKSDVTMKLYTVTMVKQILTQFEYAMDNDGTNNVGISPEELVYLSIQRSVLGIIKDSALDSFYTEISCYLGPAVSGRGPGGEWAEALYLSPRLAHCELVLRAAVAQRAHALLIGPHACAKNIMAEYVLKESNSTVITIDCTPILEPADVIAELRKPRHLGIMRLACISTAGFSIAINTLQLVQQGGFWSQEEGGAQWSRTAHAHLVATADSSAIASLSPRLAAQLQTVVFTEPDEEELAELARKTLLENVPKAISAQEVSQLIDNMLAMFKEITETFTSRPHYKWDASHLKKWCESVRWYTTSTSAELHWAVKAEADSLFKNRLVSDEEKAEYGVILKRYLKHSDNDRFFFKPRVRSDGVYLEAVEYEVWYQDTQKLINQCLTESDDNVFTETGIEACVELAILCPAIARAANGGVAVCVGGAGCGRGAAAALVSAALSATLYTIHQHKQFVTTFKNALSSAGECTRTIVVLEERAVCDDTLAYLEALRSASSLHAVPADIMPALAHSQHTQHLLHNIKQHLAIVILLNKDQENLPDLFENYPFLRNDSYIVWLERWSEETLRQMPVLIIQRLLKENVSEVTKEDVDSIPIDGFLSIYNSIEAGWLRTPSRFVNFVKSYYFILSKKKTELIQRKTMLTCGVEALQRARGEVATLQQQAGQQEVELSEKQAAANHALDQIGATVRATTDKKEEMHALKKNIEIENEKLQIRKKEIEAELASVEPVIKAARAAVGDIRPESLSEVRSLRAPPEVVRDVLEGVLRLMGIADTSWHSMKTFLSKRGVKEDIRCLDARQVSWEAVQSVRQLVSRRGASFEPAAARRVPKRRNSNLQEAEAELSALSSGLSTVEERVAALKAQLGLHSRDAAALELKLSEAKKTLHDAHNLLDQLANEYDAWELDLQNISKEIVDVSVRSLLAAAYVVYLPDLTEPQARDYIRKWSKLVGFEDESFSVINFLASAEKQLRWEAEGLPIDQTALKNAVVIDQALEANKCGLTPLVLDPEGDMEAWLRSTLADTPCEFVPHHSDKLPTAMQYANRLNRILVITEVEVWRTPRVPARRPWLLLSTTHLPPPTLPATLSPLRCAATLHALTDQLVHYALQQRNPEVNEKTKEIRVKKAALQKQQHELQENLLKELSKNSDILHDANLLASLNKTRTTAATISESLEAARALEAESRAARTTYEPAAARAARLALALKDLATQRPLLALTLHTVQDVFVDALHKTGNENNIKIDQFMKYLTRRIVERVLLSLHKKDKYIVVLHILKQVYEDLMPDNLWNVFIGNFNTLEDQNIVKEIKNKYPWVPEECVKKLAQLKVNNEDLFSKMCLDNESVWAEFLRSGELSALQRLQLSGLELAAAVSVLRPDALYRAIVAVVDDILGGGVMSRGDVVGVAVGWTRARPALLLAAHAADVLAAHANKLVQVGVAEGPEAWRGALAACATGGWLAIIVGASPFSRDLHQFLIEYTQRPIENFSSDFRLWVVAEDRDIPSYISSLCVTVILEEKYDFVLARHWPPPEGVKQNMLGTLSAWGAYSASGALVRLHVCLALLHALAQERRAYIPHGWSEWYAWEWGEVQACAWGARAVQERVALQVVGALCGALYGARVSQPADLRVLAALLRVCLAERALAQHWTPPGVHHPLPYINQLQAYVPALEAWPNLDPPQLLGLPANCRLAWENSAANNIINGLKEFTNTVNVKTDNSVTPLKSLLALWKKLMSGCPLLKPDYQPDKEGSGWWGCVCGGEVREAAAAVRRVHVALAAHARSPTHAQTHALLTVPEEWQLQWAGPTEPAAYLRELSVRARAAHQRIQEQFDSDYLPTEIDLRTLMRPERLLCALRAHTAARLKRPLHQLILTSHWESTKGENDEIPYLVVKGLRLSGCEWRGALCAASARAPAHCPAPTLLLRYVPSSEAGVGVGVGRSVEVPVYSSAARETLLWEVRAPLAADYDGDAAVLNAVALFIAPLD</sequence>
<dbReference type="Pfam" id="PF24973">
    <property type="entry name" value="EGF_LMN_ATRN"/>
    <property type="match status" value="2"/>
</dbReference>
<feature type="domain" description="Laminin EGF-like" evidence="23">
    <location>
        <begin position="409"/>
        <end position="469"/>
    </location>
</feature>
<feature type="domain" description="Laminin IV type B" evidence="24">
    <location>
        <begin position="560"/>
        <end position="781"/>
    </location>
</feature>
<dbReference type="FunFam" id="2.10.25.10:FF:000130">
    <property type="entry name" value="Laminin subunit beta 1"/>
    <property type="match status" value="1"/>
</dbReference>
<dbReference type="GO" id="GO:0051959">
    <property type="term" value="F:dynein light intermediate chain binding"/>
    <property type="evidence" value="ECO:0007669"/>
    <property type="project" value="InterPro"/>
</dbReference>
<dbReference type="InParanoid" id="A0A194RHE9"/>
<dbReference type="PANTHER" id="PTHR45703:SF22">
    <property type="entry name" value="DYNEIN CYTOPLASMIC 2 HEAVY CHAIN 1"/>
    <property type="match status" value="1"/>
</dbReference>
<keyword evidence="18" id="KW-0206">Cytoskeleton</keyword>
<keyword evidence="19 20" id="KW-0424">Laminin EGF-like domain</keyword>
<dbReference type="Pfam" id="PF12777">
    <property type="entry name" value="MT"/>
    <property type="match status" value="1"/>
</dbReference>
<feature type="disulfide bond" evidence="20">
    <location>
        <begin position="1114"/>
        <end position="1123"/>
    </location>
</feature>
<evidence type="ECO:0000313" key="27">
    <source>
        <dbReference type="Proteomes" id="UP000053240"/>
    </source>
</evidence>
<feature type="signal peptide" evidence="22">
    <location>
        <begin position="1"/>
        <end position="17"/>
    </location>
</feature>
<evidence type="ECO:0000256" key="1">
    <source>
        <dbReference type="ARBA" id="ARBA00004245"/>
    </source>
</evidence>
<dbReference type="InterPro" id="IPR056863">
    <property type="entry name" value="LMN_ATRN_NET-like_EGF"/>
</dbReference>
<dbReference type="GO" id="GO:0008569">
    <property type="term" value="F:minus-end-directed microtubule motor activity"/>
    <property type="evidence" value="ECO:0007669"/>
    <property type="project" value="UniProtKB-ARBA"/>
</dbReference>
<evidence type="ECO:0000256" key="12">
    <source>
        <dbReference type="ARBA" id="ARBA00022869"/>
    </source>
</evidence>
<keyword evidence="7" id="KW-0493">Microtubule</keyword>
<evidence type="ECO:0000259" key="24">
    <source>
        <dbReference type="PROSITE" id="PS51116"/>
    </source>
</evidence>
<dbReference type="GO" id="GO:0005524">
    <property type="term" value="F:ATP binding"/>
    <property type="evidence" value="ECO:0007669"/>
    <property type="project" value="UniProtKB-KW"/>
</dbReference>
<dbReference type="FunFam" id="2.170.300.10:FF:000001">
    <property type="entry name" value="Laminin subunit beta-1"/>
    <property type="match status" value="1"/>
</dbReference>
<dbReference type="GO" id="GO:0007155">
    <property type="term" value="P:cell adhesion"/>
    <property type="evidence" value="ECO:0007669"/>
    <property type="project" value="UniProtKB-KW"/>
</dbReference>
<dbReference type="FunFam" id="2.60.120.260:FF:000010">
    <property type="entry name" value="Laminin subunit beta 1"/>
    <property type="match status" value="1"/>
</dbReference>
<feature type="coiled-coil region" evidence="21">
    <location>
        <begin position="3688"/>
        <end position="3720"/>
    </location>
</feature>
<feature type="coiled-coil region" evidence="21">
    <location>
        <begin position="3226"/>
        <end position="3304"/>
    </location>
</feature>
<dbReference type="EMBL" id="KQ460205">
    <property type="protein sequence ID" value="KPJ16864.1"/>
    <property type="molecule type" value="Genomic_DNA"/>
</dbReference>
<dbReference type="Gene3D" id="3.10.490.20">
    <property type="match status" value="1"/>
</dbReference>
<evidence type="ECO:0000256" key="21">
    <source>
        <dbReference type="SAM" id="Coils"/>
    </source>
</evidence>
<dbReference type="Pfam" id="PF22597">
    <property type="entry name" value="DYN_lid"/>
    <property type="match status" value="1"/>
</dbReference>
<dbReference type="PROSITE" id="PS51116">
    <property type="entry name" value="LAMININ_IVB"/>
    <property type="match status" value="1"/>
</dbReference>
<feature type="disulfide bond" evidence="20">
    <location>
        <begin position="1014"/>
        <end position="1023"/>
    </location>
</feature>
<keyword evidence="6" id="KW-0272">Extracellular matrix</keyword>
<dbReference type="Pfam" id="PF00053">
    <property type="entry name" value="EGF_laminin"/>
    <property type="match status" value="11"/>
</dbReference>
<dbReference type="PROSITE" id="PS01248">
    <property type="entry name" value="EGF_LAM_1"/>
    <property type="match status" value="4"/>
</dbReference>
<feature type="domain" description="Laminin EGF-like" evidence="23">
    <location>
        <begin position="1141"/>
        <end position="1187"/>
    </location>
</feature>
<evidence type="ECO:0000256" key="8">
    <source>
        <dbReference type="ARBA" id="ARBA00022729"/>
    </source>
</evidence>
<evidence type="ECO:0000256" key="14">
    <source>
        <dbReference type="ARBA" id="ARBA00023054"/>
    </source>
</evidence>
<dbReference type="GO" id="GO:1902850">
    <property type="term" value="P:microtubule cytoskeleton organization involved in mitosis"/>
    <property type="evidence" value="ECO:0007669"/>
    <property type="project" value="UniProtKB-ARBA"/>
</dbReference>
<dbReference type="Gene3D" id="6.10.140.1060">
    <property type="match status" value="1"/>
</dbReference>
<evidence type="ECO:0000256" key="11">
    <source>
        <dbReference type="ARBA" id="ARBA00022840"/>
    </source>
</evidence>
<dbReference type="FunFam" id="2.10.25.10:FF:000275">
    <property type="entry name" value="usherin"/>
    <property type="match status" value="1"/>
</dbReference>
<feature type="disulfide bond" evidence="20">
    <location>
        <begin position="1141"/>
        <end position="1153"/>
    </location>
</feature>
<dbReference type="GO" id="GO:0030473">
    <property type="term" value="P:nuclear migration along microtubule"/>
    <property type="evidence" value="ECO:0007669"/>
    <property type="project" value="UniProtKB-ARBA"/>
</dbReference>
<feature type="coiled-coil region" evidence="21">
    <location>
        <begin position="1451"/>
        <end position="1513"/>
    </location>
</feature>
<feature type="chain" id="PRO_5008265199" description="Dynein heavy chain, cytoplasmic" evidence="22">
    <location>
        <begin position="18"/>
        <end position="4548"/>
    </location>
</feature>
<name>A0A194RHE9_PAPMA</name>
<reference evidence="26 27" key="1">
    <citation type="journal article" date="2015" name="Nat. Commun.">
        <title>Outbred genome sequencing and CRISPR/Cas9 gene editing in butterflies.</title>
        <authorList>
            <person name="Li X."/>
            <person name="Fan D."/>
            <person name="Zhang W."/>
            <person name="Liu G."/>
            <person name="Zhang L."/>
            <person name="Zhao L."/>
            <person name="Fang X."/>
            <person name="Chen L."/>
            <person name="Dong Y."/>
            <person name="Chen Y."/>
            <person name="Ding Y."/>
            <person name="Zhao R."/>
            <person name="Feng M."/>
            <person name="Zhu Y."/>
            <person name="Feng Y."/>
            <person name="Jiang X."/>
            <person name="Zhu D."/>
            <person name="Xiang H."/>
            <person name="Feng X."/>
            <person name="Li S."/>
            <person name="Wang J."/>
            <person name="Zhang G."/>
            <person name="Kronforst M.R."/>
            <person name="Wang W."/>
        </authorList>
    </citation>
    <scope>NUCLEOTIDE SEQUENCE [LARGE SCALE GENOMIC DNA]</scope>
    <source>
        <strain evidence="26">Ya'a_city_454_Pm</strain>
        <tissue evidence="26">Whole body</tissue>
    </source>
</reference>
<feature type="disulfide bond" evidence="20">
    <location>
        <begin position="835"/>
        <end position="847"/>
    </location>
</feature>
<keyword evidence="10" id="KW-0547">Nucleotide-binding</keyword>
<feature type="disulfide bond" evidence="20">
    <location>
        <begin position="1093"/>
        <end position="1105"/>
    </location>
</feature>
<feature type="domain" description="Laminin N-terminal" evidence="25">
    <location>
        <begin position="38"/>
        <end position="282"/>
    </location>
</feature>
<organism evidence="26 27">
    <name type="scientific">Papilio machaon</name>
    <name type="common">Old World swallowtail butterfly</name>
    <dbReference type="NCBI Taxonomy" id="76193"/>
    <lineage>
        <taxon>Eukaryota</taxon>
        <taxon>Metazoa</taxon>
        <taxon>Ecdysozoa</taxon>
        <taxon>Arthropoda</taxon>
        <taxon>Hexapoda</taxon>
        <taxon>Insecta</taxon>
        <taxon>Pterygota</taxon>
        <taxon>Neoptera</taxon>
        <taxon>Endopterygota</taxon>
        <taxon>Lepidoptera</taxon>
        <taxon>Glossata</taxon>
        <taxon>Ditrysia</taxon>
        <taxon>Papilionoidea</taxon>
        <taxon>Papilionidae</taxon>
        <taxon>Papilioninae</taxon>
        <taxon>Papilio</taxon>
    </lineage>
</organism>
<dbReference type="GO" id="GO:0005604">
    <property type="term" value="C:basement membrane"/>
    <property type="evidence" value="ECO:0007669"/>
    <property type="project" value="UniProtKB-SubCell"/>
</dbReference>
<feature type="domain" description="Laminin EGF-like" evidence="23">
    <location>
        <begin position="881"/>
        <end position="930"/>
    </location>
</feature>
<dbReference type="Pfam" id="PF18198">
    <property type="entry name" value="AAA_lid_11"/>
    <property type="match status" value="1"/>
</dbReference>
<dbReference type="FunFam" id="2.10.25.10:FF:000011">
    <property type="entry name" value="Cadherin EGF LAG seven-pass G-type receptor"/>
    <property type="match status" value="2"/>
</dbReference>
<dbReference type="PROSITE" id="PS00022">
    <property type="entry name" value="EGF_1"/>
    <property type="match status" value="1"/>
</dbReference>
<dbReference type="GO" id="GO:0048513">
    <property type="term" value="P:animal organ development"/>
    <property type="evidence" value="ECO:0007669"/>
    <property type="project" value="UniProtKB-ARBA"/>
</dbReference>
<feature type="coiled-coil region" evidence="21">
    <location>
        <begin position="1739"/>
        <end position="1766"/>
    </location>
</feature>
<dbReference type="GO" id="GO:0048468">
    <property type="term" value="P:cell development"/>
    <property type="evidence" value="ECO:0007669"/>
    <property type="project" value="UniProtKB-ARBA"/>
</dbReference>
<keyword evidence="4" id="KW-0963">Cytoplasm</keyword>
<keyword evidence="16" id="KW-0505">Motor protein</keyword>
<dbReference type="FunFam" id="2.10.25.10:FF:000135">
    <property type="entry name" value="Laminin subunit beta 4"/>
    <property type="match status" value="1"/>
</dbReference>
<dbReference type="SUPFAM" id="SSF57196">
    <property type="entry name" value="EGF/Laminin"/>
    <property type="match status" value="13"/>
</dbReference>
<evidence type="ECO:0000259" key="23">
    <source>
        <dbReference type="PROSITE" id="PS50027"/>
    </source>
</evidence>
<keyword evidence="15 20" id="KW-1015">Disulfide bond</keyword>
<dbReference type="GO" id="GO:0048731">
    <property type="term" value="P:system development"/>
    <property type="evidence" value="ECO:0007669"/>
    <property type="project" value="UniProtKB-ARBA"/>
</dbReference>
<accession>A0A194RHE9</accession>
<feature type="domain" description="Laminin EGF-like" evidence="23">
    <location>
        <begin position="787"/>
        <end position="834"/>
    </location>
</feature>
<protein>
    <recommendedName>
        <fullName evidence="3">Dynein heavy chain, cytoplasmic</fullName>
    </recommendedName>
</protein>
<evidence type="ECO:0000313" key="26">
    <source>
        <dbReference type="EMBL" id="KPJ16864.1"/>
    </source>
</evidence>
<dbReference type="InterPro" id="IPR008211">
    <property type="entry name" value="Laminin_N"/>
</dbReference>
<dbReference type="FunFam" id="2.10.25.10:FF:000065">
    <property type="entry name" value="Laminin subunit beta 1"/>
    <property type="match status" value="1"/>
</dbReference>
<dbReference type="Gene3D" id="1.20.920.20">
    <property type="match status" value="1"/>
</dbReference>
<dbReference type="FunCoup" id="A0A194RHE9">
    <property type="interactions" value="103"/>
</dbReference>
<feature type="disulfide bond" evidence="20">
    <location>
        <begin position="504"/>
        <end position="518"/>
    </location>
</feature>
<feature type="disulfide bond" evidence="20">
    <location>
        <begin position="808"/>
        <end position="817"/>
    </location>
</feature>
<feature type="coiled-coil region" evidence="21">
    <location>
        <begin position="1229"/>
        <end position="1287"/>
    </location>
</feature>
<dbReference type="InterPro" id="IPR042222">
    <property type="entry name" value="Dynein_2_N"/>
</dbReference>
<feature type="coiled-coil region" evidence="21">
    <location>
        <begin position="1592"/>
        <end position="1703"/>
    </location>
</feature>
<dbReference type="GO" id="GO:0000235">
    <property type="term" value="C:astral microtubule"/>
    <property type="evidence" value="ECO:0007669"/>
    <property type="project" value="UniProtKB-ARBA"/>
</dbReference>
<dbReference type="Gene3D" id="1.10.8.1220">
    <property type="match status" value="1"/>
</dbReference>
<evidence type="ECO:0000256" key="15">
    <source>
        <dbReference type="ARBA" id="ARBA00023157"/>
    </source>
</evidence>
<dbReference type="InterPro" id="IPR035706">
    <property type="entry name" value="AAA_9"/>
</dbReference>
<evidence type="ECO:0000259" key="25">
    <source>
        <dbReference type="PROSITE" id="PS51117"/>
    </source>
</evidence>
<feature type="disulfide bond" evidence="20">
    <location>
        <begin position="789"/>
        <end position="806"/>
    </location>
</feature>
<dbReference type="Gene3D" id="1.10.8.720">
    <property type="entry name" value="Region D6 of dynein motor"/>
    <property type="match status" value="1"/>
</dbReference>
<dbReference type="InterPro" id="IPR035699">
    <property type="entry name" value="AAA_6"/>
</dbReference>
<dbReference type="InterPro" id="IPR026983">
    <property type="entry name" value="DHC"/>
</dbReference>
<evidence type="ECO:0000256" key="6">
    <source>
        <dbReference type="ARBA" id="ARBA00022530"/>
    </source>
</evidence>
<evidence type="ECO:0000256" key="3">
    <source>
        <dbReference type="ARBA" id="ARBA00022197"/>
    </source>
</evidence>
<feature type="disulfide bond" evidence="20">
    <location>
        <begin position="492"/>
        <end position="501"/>
    </location>
</feature>
<dbReference type="InterPro" id="IPR042219">
    <property type="entry name" value="AAA_lid_11_sf"/>
</dbReference>
<feature type="disulfide bond" evidence="20">
    <location>
        <begin position="900"/>
        <end position="909"/>
    </location>
</feature>
<dbReference type="GO" id="GO:0030286">
    <property type="term" value="C:dynein complex"/>
    <property type="evidence" value="ECO:0007669"/>
    <property type="project" value="InterPro"/>
</dbReference>
<evidence type="ECO:0000256" key="4">
    <source>
        <dbReference type="ARBA" id="ARBA00022490"/>
    </source>
</evidence>
<dbReference type="PANTHER" id="PTHR45703">
    <property type="entry name" value="DYNEIN HEAVY CHAIN"/>
    <property type="match status" value="1"/>
</dbReference>
<evidence type="ECO:0000256" key="13">
    <source>
        <dbReference type="ARBA" id="ARBA00022889"/>
    </source>
</evidence>
<dbReference type="Pfam" id="PF08393">
    <property type="entry name" value="DHC_N2"/>
    <property type="match status" value="1"/>
</dbReference>
<dbReference type="InterPro" id="IPR042228">
    <property type="entry name" value="Dynein_linker_3"/>
</dbReference>
<dbReference type="GO" id="GO:0000070">
    <property type="term" value="P:mitotic sister chromatid segregation"/>
    <property type="evidence" value="ECO:0007669"/>
    <property type="project" value="UniProtKB-ARBA"/>
</dbReference>
<dbReference type="SMART" id="SM00180">
    <property type="entry name" value="EGF_Lam"/>
    <property type="match status" value="13"/>
</dbReference>
<evidence type="ECO:0000256" key="20">
    <source>
        <dbReference type="PROSITE-ProRule" id="PRU00460"/>
    </source>
</evidence>
<comment type="caution">
    <text evidence="20">Lacks conserved residue(s) required for the propagation of feature annotation.</text>
</comment>
<feature type="disulfide bond" evidence="20">
    <location>
        <begin position="837"/>
        <end position="854"/>
    </location>
</feature>
<keyword evidence="9" id="KW-0677">Repeat</keyword>
<dbReference type="GO" id="GO:0009888">
    <property type="term" value="P:tissue development"/>
    <property type="evidence" value="ECO:0007669"/>
    <property type="project" value="UniProtKB-ARBA"/>
</dbReference>
<keyword evidence="27" id="KW-1185">Reference proteome</keyword>
<dbReference type="Pfam" id="PF21199">
    <property type="entry name" value="LAMININ_IV_B"/>
    <property type="match status" value="1"/>
</dbReference>
<feature type="disulfide bond" evidence="20">
    <location>
        <begin position="1143"/>
        <end position="1160"/>
    </location>
</feature>
<dbReference type="CDD" id="cd00055">
    <property type="entry name" value="EGF_Lam"/>
    <property type="match status" value="13"/>
</dbReference>
<feature type="domain" description="Laminin EGF-like" evidence="23">
    <location>
        <begin position="1093"/>
        <end position="1140"/>
    </location>
</feature>
<comment type="subcellular location">
    <subcellularLocation>
        <location evidence="1">Cytoplasm</location>
        <location evidence="1">Cytoskeleton</location>
    </subcellularLocation>
    <subcellularLocation>
        <location evidence="2">Secreted</location>
        <location evidence="2">Extracellular space</location>
        <location evidence="2">Extracellular matrix</location>
        <location evidence="2">Basement membrane</location>
    </subcellularLocation>
</comment>
<feature type="domain" description="Laminin EGF-like" evidence="23">
    <location>
        <begin position="835"/>
        <end position="880"/>
    </location>
</feature>
<dbReference type="Gene3D" id="2.10.25.10">
    <property type="entry name" value="Laminin"/>
    <property type="match status" value="11"/>
</dbReference>
<dbReference type="GO" id="GO:0045505">
    <property type="term" value="F:dynein intermediate chain binding"/>
    <property type="evidence" value="ECO:0007669"/>
    <property type="project" value="InterPro"/>
</dbReference>
<evidence type="ECO:0000256" key="17">
    <source>
        <dbReference type="ARBA" id="ARBA00023180"/>
    </source>
</evidence>